<sequence length="304" mass="32610">MSSPTTILAPCGMLGYGIPERSFIEGMKRKPHAIGVDAGSTDPGPHYLGVGKAFTNRVAYKRDLALVLDAAKEAGIPVLIGSAGGAGGHPHLAYTVEVFREICQEKDYHFRVATIGAEIDKDTLKAKRRDGKIKPLDTDDIPSEADFDECVRVVGQMGYEPFINALEMGVDVVIAGRAYDPAPIGALPMMQGYDPALVIHMGKILECGGAAAYPRAGSDSLLGWVDDHAFYVEPPNPDKICTVASVAAHTLYEKSDPYNLHLPGGTLDLNHAVFEQHDARTVKVSGSQFVRSAQNTVKLEGVRP</sequence>
<keyword evidence="3" id="KW-1185">Reference proteome</keyword>
<gene>
    <name evidence="2" type="ORF">ETSY1_42445</name>
</gene>
<proteinExistence type="predicted"/>
<dbReference type="InterPro" id="IPR010839">
    <property type="entry name" value="AtuA_N"/>
</dbReference>
<organism evidence="2 3">
    <name type="scientific">Entotheonella factor</name>
    <dbReference type="NCBI Taxonomy" id="1429438"/>
    <lineage>
        <taxon>Bacteria</taxon>
        <taxon>Pseudomonadati</taxon>
        <taxon>Nitrospinota/Tectimicrobiota group</taxon>
        <taxon>Candidatus Tectimicrobiota</taxon>
        <taxon>Candidatus Entotheonellia</taxon>
        <taxon>Candidatus Entotheonellales</taxon>
        <taxon>Candidatus Entotheonellaceae</taxon>
        <taxon>Candidatus Entotheonella</taxon>
    </lineage>
</organism>
<dbReference type="Pfam" id="PF07287">
    <property type="entry name" value="AtuA"/>
    <property type="match status" value="1"/>
</dbReference>
<feature type="non-terminal residue" evidence="2">
    <location>
        <position position="304"/>
    </location>
</feature>
<feature type="domain" description="Acyclic terpene utilisation N-terminal" evidence="1">
    <location>
        <begin position="62"/>
        <end position="209"/>
    </location>
</feature>
<dbReference type="HOGENOM" id="CLU_916743_0_0_7"/>
<accession>W4L498</accession>
<dbReference type="Proteomes" id="UP000019141">
    <property type="component" value="Unassembled WGS sequence"/>
</dbReference>
<name>W4L498_ENTF1</name>
<protein>
    <recommendedName>
        <fullName evidence="1">Acyclic terpene utilisation N-terminal domain-containing protein</fullName>
    </recommendedName>
</protein>
<reference evidence="2 3" key="1">
    <citation type="journal article" date="2014" name="Nature">
        <title>An environmental bacterial taxon with a large and distinct metabolic repertoire.</title>
        <authorList>
            <person name="Wilson M.C."/>
            <person name="Mori T."/>
            <person name="Ruckert C."/>
            <person name="Uria A.R."/>
            <person name="Helf M.J."/>
            <person name="Takada K."/>
            <person name="Gernert C."/>
            <person name="Steffens U.A."/>
            <person name="Heycke N."/>
            <person name="Schmitt S."/>
            <person name="Rinke C."/>
            <person name="Helfrich E.J."/>
            <person name="Brachmann A.O."/>
            <person name="Gurgui C."/>
            <person name="Wakimoto T."/>
            <person name="Kracht M."/>
            <person name="Crusemann M."/>
            <person name="Hentschel U."/>
            <person name="Abe I."/>
            <person name="Matsunaga S."/>
            <person name="Kalinowski J."/>
            <person name="Takeyama H."/>
            <person name="Piel J."/>
        </authorList>
    </citation>
    <scope>NUCLEOTIDE SEQUENCE [LARGE SCALE GENOMIC DNA]</scope>
    <source>
        <strain evidence="3">TSY1</strain>
    </source>
</reference>
<evidence type="ECO:0000313" key="2">
    <source>
        <dbReference type="EMBL" id="ETW92719.1"/>
    </source>
</evidence>
<evidence type="ECO:0000259" key="1">
    <source>
        <dbReference type="Pfam" id="PF07287"/>
    </source>
</evidence>
<dbReference type="AlphaFoldDB" id="W4L498"/>
<comment type="caution">
    <text evidence="2">The sequence shown here is derived from an EMBL/GenBank/DDBJ whole genome shotgun (WGS) entry which is preliminary data.</text>
</comment>
<dbReference type="EMBL" id="AZHW01001393">
    <property type="protein sequence ID" value="ETW92719.1"/>
    <property type="molecule type" value="Genomic_DNA"/>
</dbReference>
<evidence type="ECO:0000313" key="3">
    <source>
        <dbReference type="Proteomes" id="UP000019141"/>
    </source>
</evidence>